<comment type="caution">
    <text evidence="1">The sequence shown here is derived from an EMBL/GenBank/DDBJ whole genome shotgun (WGS) entry which is preliminary data.</text>
</comment>
<name>A0ABP8NAJ0_9BACT</name>
<gene>
    <name evidence="1" type="ORF">GCM10023189_42880</name>
</gene>
<protein>
    <submittedName>
        <fullName evidence="1">Uncharacterized protein</fullName>
    </submittedName>
</protein>
<reference evidence="2" key="1">
    <citation type="journal article" date="2019" name="Int. J. Syst. Evol. Microbiol.">
        <title>The Global Catalogue of Microorganisms (GCM) 10K type strain sequencing project: providing services to taxonomists for standard genome sequencing and annotation.</title>
        <authorList>
            <consortium name="The Broad Institute Genomics Platform"/>
            <consortium name="The Broad Institute Genome Sequencing Center for Infectious Disease"/>
            <person name="Wu L."/>
            <person name="Ma J."/>
        </authorList>
    </citation>
    <scope>NUCLEOTIDE SEQUENCE [LARGE SCALE GENOMIC DNA]</scope>
    <source>
        <strain evidence="2">JCM 17927</strain>
    </source>
</reference>
<dbReference type="EMBL" id="BAABHD010000076">
    <property type="protein sequence ID" value="GAA4464105.1"/>
    <property type="molecule type" value="Genomic_DNA"/>
</dbReference>
<organism evidence="1 2">
    <name type="scientific">Nibrella saemangeumensis</name>
    <dbReference type="NCBI Taxonomy" id="1084526"/>
    <lineage>
        <taxon>Bacteria</taxon>
        <taxon>Pseudomonadati</taxon>
        <taxon>Bacteroidota</taxon>
        <taxon>Cytophagia</taxon>
        <taxon>Cytophagales</taxon>
        <taxon>Spirosomataceae</taxon>
        <taxon>Nibrella</taxon>
    </lineage>
</organism>
<accession>A0ABP8NAJ0</accession>
<dbReference type="RefSeq" id="WP_345246920.1">
    <property type="nucleotide sequence ID" value="NZ_BAABHD010000076.1"/>
</dbReference>
<dbReference type="Proteomes" id="UP001501175">
    <property type="component" value="Unassembled WGS sequence"/>
</dbReference>
<keyword evidence="2" id="KW-1185">Reference proteome</keyword>
<evidence type="ECO:0000313" key="2">
    <source>
        <dbReference type="Proteomes" id="UP001501175"/>
    </source>
</evidence>
<evidence type="ECO:0000313" key="1">
    <source>
        <dbReference type="EMBL" id="GAA4464105.1"/>
    </source>
</evidence>
<proteinExistence type="predicted"/>
<sequence length="82" mass="9536">MSEPQKIFQTVAEKLGFNQIAAKSYVTYQAVSRMARNPQLGFKRNIRGRILSATLDMAREEAQKWNQYVAELEKWKTEELQA</sequence>